<organism evidence="4 5">
    <name type="scientific">Mucor plumbeus</name>
    <dbReference type="NCBI Taxonomy" id="97098"/>
    <lineage>
        <taxon>Eukaryota</taxon>
        <taxon>Fungi</taxon>
        <taxon>Fungi incertae sedis</taxon>
        <taxon>Mucoromycota</taxon>
        <taxon>Mucoromycotina</taxon>
        <taxon>Mucoromycetes</taxon>
        <taxon>Mucorales</taxon>
        <taxon>Mucorineae</taxon>
        <taxon>Mucoraceae</taxon>
        <taxon>Mucor</taxon>
    </lineage>
</organism>
<feature type="coiled-coil region" evidence="2">
    <location>
        <begin position="221"/>
        <end position="307"/>
    </location>
</feature>
<accession>A0A8H7VCC6</accession>
<dbReference type="InterPro" id="IPR013083">
    <property type="entry name" value="Znf_RING/FYVE/PHD"/>
</dbReference>
<keyword evidence="2" id="KW-0175">Coiled coil</keyword>
<dbReference type="SMART" id="SM00184">
    <property type="entry name" value="RING"/>
    <property type="match status" value="1"/>
</dbReference>
<keyword evidence="5" id="KW-1185">Reference proteome</keyword>
<dbReference type="PROSITE" id="PS50089">
    <property type="entry name" value="ZF_RING_2"/>
    <property type="match status" value="1"/>
</dbReference>
<dbReference type="Pfam" id="PF13639">
    <property type="entry name" value="zf-RING_2"/>
    <property type="match status" value="1"/>
</dbReference>
<keyword evidence="1" id="KW-0863">Zinc-finger</keyword>
<sequence>MKVTCSICLDELTNDSDLVSLTVCGHIYDSECITQCLMINKKCPLCNQSTSRHHPAFQKVYFSITDGSDNDDKAIINAKAETEAAKAAIKTLHKEYDHLAIKLTVARDEIIKINYEKTGIMKDLESLVKQNVVKDEKTKKLTQDLQASTLKIKEENNKTTLKLIAKDKSVNLLIKNLEVSNDKIKSLKEEIIDQQRSINENDHLRYGKGWKSQEQSYDSKYADLNKKHRALKEKMFQLEKKFIDLTISTSVPELNSIRTQQLEKQLSESKAKEVKLLKEVMKFKRIKQEVIEEKLQLQERLNNSEIVIDTLVDTMTKYT</sequence>
<dbReference type="Proteomes" id="UP000650833">
    <property type="component" value="Unassembled WGS sequence"/>
</dbReference>
<dbReference type="Gene3D" id="3.30.40.10">
    <property type="entry name" value="Zinc/RING finger domain, C3HC4 (zinc finger)"/>
    <property type="match status" value="1"/>
</dbReference>
<protein>
    <recommendedName>
        <fullName evidence="3">RING-type domain-containing protein</fullName>
    </recommendedName>
</protein>
<evidence type="ECO:0000313" key="4">
    <source>
        <dbReference type="EMBL" id="KAG2211313.1"/>
    </source>
</evidence>
<dbReference type="SUPFAM" id="SSF57850">
    <property type="entry name" value="RING/U-box"/>
    <property type="match status" value="1"/>
</dbReference>
<name>A0A8H7VCC6_9FUNG</name>
<evidence type="ECO:0000256" key="2">
    <source>
        <dbReference type="SAM" id="Coils"/>
    </source>
</evidence>
<feature type="coiled-coil region" evidence="2">
    <location>
        <begin position="170"/>
        <end position="197"/>
    </location>
</feature>
<gene>
    <name evidence="4" type="ORF">INT46_009215</name>
</gene>
<evidence type="ECO:0000256" key="1">
    <source>
        <dbReference type="PROSITE-ProRule" id="PRU00175"/>
    </source>
</evidence>
<dbReference type="OrthoDB" id="6105938at2759"/>
<comment type="caution">
    <text evidence="4">The sequence shown here is derived from an EMBL/GenBank/DDBJ whole genome shotgun (WGS) entry which is preliminary data.</text>
</comment>
<reference evidence="4" key="1">
    <citation type="submission" date="2020-12" db="EMBL/GenBank/DDBJ databases">
        <title>Metabolic potential, ecology and presence of endohyphal bacteria is reflected in genomic diversity of Mucoromycotina.</title>
        <authorList>
            <person name="Muszewska A."/>
            <person name="Okrasinska A."/>
            <person name="Steczkiewicz K."/>
            <person name="Drgas O."/>
            <person name="Orlowska M."/>
            <person name="Perlinska-Lenart U."/>
            <person name="Aleksandrzak-Piekarczyk T."/>
            <person name="Szatraj K."/>
            <person name="Zielenkiewicz U."/>
            <person name="Pilsyk S."/>
            <person name="Malc E."/>
            <person name="Mieczkowski P."/>
            <person name="Kruszewska J.S."/>
            <person name="Biernat P."/>
            <person name="Pawlowska J."/>
        </authorList>
    </citation>
    <scope>NUCLEOTIDE SEQUENCE</scope>
    <source>
        <strain evidence="4">CBS 226.32</strain>
    </source>
</reference>
<dbReference type="AlphaFoldDB" id="A0A8H7VCC6"/>
<keyword evidence="1" id="KW-0862">Zinc</keyword>
<evidence type="ECO:0000259" key="3">
    <source>
        <dbReference type="PROSITE" id="PS50089"/>
    </source>
</evidence>
<proteinExistence type="predicted"/>
<keyword evidence="1" id="KW-0479">Metal-binding</keyword>
<dbReference type="InterPro" id="IPR001841">
    <property type="entry name" value="Znf_RING"/>
</dbReference>
<dbReference type="EMBL" id="JAEPRC010000069">
    <property type="protein sequence ID" value="KAG2211313.1"/>
    <property type="molecule type" value="Genomic_DNA"/>
</dbReference>
<dbReference type="GO" id="GO:0008270">
    <property type="term" value="F:zinc ion binding"/>
    <property type="evidence" value="ECO:0007669"/>
    <property type="project" value="UniProtKB-KW"/>
</dbReference>
<evidence type="ECO:0000313" key="5">
    <source>
        <dbReference type="Proteomes" id="UP000650833"/>
    </source>
</evidence>
<feature type="domain" description="RING-type" evidence="3">
    <location>
        <begin position="5"/>
        <end position="47"/>
    </location>
</feature>